<dbReference type="Proteomes" id="UP000788153">
    <property type="component" value="Unassembled WGS sequence"/>
</dbReference>
<feature type="transmembrane region" description="Helical" evidence="1">
    <location>
        <begin position="141"/>
        <end position="163"/>
    </location>
</feature>
<accession>A0ABX0TXC8</accession>
<reference evidence="2 3" key="1">
    <citation type="submission" date="2020-03" db="EMBL/GenBank/DDBJ databases">
        <title>Genomic Encyclopedia of Type Strains, Phase IV (KMG-IV): sequencing the most valuable type-strain genomes for metagenomic binning, comparative biology and taxonomic classification.</title>
        <authorList>
            <person name="Goeker M."/>
        </authorList>
    </citation>
    <scope>NUCLEOTIDE SEQUENCE [LARGE SCALE GENOMIC DNA]</scope>
    <source>
        <strain evidence="2 3">DSM 22753</strain>
    </source>
</reference>
<keyword evidence="1" id="KW-1133">Transmembrane helix</keyword>
<dbReference type="RefSeq" id="WP_140048141.1">
    <property type="nucleotide sequence ID" value="NZ_BAAAEV010000001.1"/>
</dbReference>
<feature type="transmembrane region" description="Helical" evidence="1">
    <location>
        <begin position="112"/>
        <end position="135"/>
    </location>
</feature>
<evidence type="ECO:0000313" key="2">
    <source>
        <dbReference type="EMBL" id="NIJ22950.1"/>
    </source>
</evidence>
<dbReference type="EMBL" id="JAASQP010000001">
    <property type="protein sequence ID" value="NIJ22950.1"/>
    <property type="molecule type" value="Genomic_DNA"/>
</dbReference>
<organism evidence="2 3">
    <name type="scientific">Sphingomonas japonica</name>
    <dbReference type="NCBI Taxonomy" id="511662"/>
    <lineage>
        <taxon>Bacteria</taxon>
        <taxon>Pseudomonadati</taxon>
        <taxon>Pseudomonadota</taxon>
        <taxon>Alphaproteobacteria</taxon>
        <taxon>Sphingomonadales</taxon>
        <taxon>Sphingomonadaceae</taxon>
        <taxon>Sphingomonas</taxon>
    </lineage>
</organism>
<feature type="transmembrane region" description="Helical" evidence="1">
    <location>
        <begin position="21"/>
        <end position="42"/>
    </location>
</feature>
<name>A0ABX0TXC8_9SPHN</name>
<protein>
    <recommendedName>
        <fullName evidence="4">Glycerophosphoryl diester phosphodiesterase membrane domain-containing protein</fullName>
    </recommendedName>
</protein>
<feature type="transmembrane region" description="Helical" evidence="1">
    <location>
        <begin position="184"/>
        <end position="206"/>
    </location>
</feature>
<feature type="transmembrane region" description="Helical" evidence="1">
    <location>
        <begin position="62"/>
        <end position="92"/>
    </location>
</feature>
<keyword evidence="3" id="KW-1185">Reference proteome</keyword>
<evidence type="ECO:0000256" key="1">
    <source>
        <dbReference type="SAM" id="Phobius"/>
    </source>
</evidence>
<comment type="caution">
    <text evidence="2">The sequence shown here is derived from an EMBL/GenBank/DDBJ whole genome shotgun (WGS) entry which is preliminary data.</text>
</comment>
<feature type="transmembrane region" description="Helical" evidence="1">
    <location>
        <begin position="218"/>
        <end position="245"/>
    </location>
</feature>
<evidence type="ECO:0000313" key="3">
    <source>
        <dbReference type="Proteomes" id="UP000788153"/>
    </source>
</evidence>
<proteinExistence type="predicted"/>
<sequence length="252" mass="26120">MTFGFRDLYRDAWALWQRDRAAILPLAGLFQFVPQWGLLMLVPSAPSAPETVDAAAMEAFTAAFTAWIGAHGLWFVAGFALALFGTLAIVAIEVDRRAATVGQAMLHAGGLVLRYFLASLLVVLPASLLVGPALALPAGSLLLGMVVVWLLARTMLIASIIVAERPVGAVKAITLSWRRTKGRGLMLASVLAVAIVGGQAVAGAVMRIAEPIAASPVAMAAISGIAALAMTAASLASALLGVAAYRRLPVLV</sequence>
<keyword evidence="1" id="KW-0812">Transmembrane</keyword>
<keyword evidence="1" id="KW-0472">Membrane</keyword>
<gene>
    <name evidence="2" type="ORF">FHT01_000492</name>
</gene>
<evidence type="ECO:0008006" key="4">
    <source>
        <dbReference type="Google" id="ProtNLM"/>
    </source>
</evidence>